<evidence type="ECO:0000256" key="4">
    <source>
        <dbReference type="ARBA" id="ARBA00022989"/>
    </source>
</evidence>
<dbReference type="PANTHER" id="PTHR30250">
    <property type="entry name" value="PST FAMILY PREDICTED COLANIC ACID TRANSPORTER"/>
    <property type="match status" value="1"/>
</dbReference>
<keyword evidence="5 6" id="KW-0472">Membrane</keyword>
<feature type="transmembrane region" description="Helical" evidence="6">
    <location>
        <begin position="376"/>
        <end position="397"/>
    </location>
</feature>
<comment type="subcellular location">
    <subcellularLocation>
        <location evidence="1">Cell membrane</location>
        <topology evidence="1">Multi-pass membrane protein</topology>
    </subcellularLocation>
</comment>
<evidence type="ECO:0000313" key="7">
    <source>
        <dbReference type="EMBL" id="HEB97157.1"/>
    </source>
</evidence>
<keyword evidence="4 6" id="KW-1133">Transmembrane helix</keyword>
<organism evidence="7">
    <name type="scientific">Sedimenticola thiotaurini</name>
    <dbReference type="NCBI Taxonomy" id="1543721"/>
    <lineage>
        <taxon>Bacteria</taxon>
        <taxon>Pseudomonadati</taxon>
        <taxon>Pseudomonadota</taxon>
        <taxon>Gammaproteobacteria</taxon>
        <taxon>Chromatiales</taxon>
        <taxon>Sedimenticolaceae</taxon>
        <taxon>Sedimenticola</taxon>
    </lineage>
</organism>
<dbReference type="PANTHER" id="PTHR30250:SF11">
    <property type="entry name" value="O-ANTIGEN TRANSPORTER-RELATED"/>
    <property type="match status" value="1"/>
</dbReference>
<evidence type="ECO:0000256" key="5">
    <source>
        <dbReference type="ARBA" id="ARBA00023136"/>
    </source>
</evidence>
<feature type="transmembrane region" description="Helical" evidence="6">
    <location>
        <begin position="306"/>
        <end position="330"/>
    </location>
</feature>
<keyword evidence="3 6" id="KW-0812">Transmembrane</keyword>
<reference evidence="7" key="1">
    <citation type="journal article" date="2020" name="mSystems">
        <title>Genome- and Community-Level Interaction Insights into Carbon Utilization and Element Cycling Functions of Hydrothermarchaeota in Hydrothermal Sediment.</title>
        <authorList>
            <person name="Zhou Z."/>
            <person name="Liu Y."/>
            <person name="Xu W."/>
            <person name="Pan J."/>
            <person name="Luo Z.H."/>
            <person name="Li M."/>
        </authorList>
    </citation>
    <scope>NUCLEOTIDE SEQUENCE [LARGE SCALE GENOMIC DNA]</scope>
    <source>
        <strain evidence="7">HyVt-443</strain>
    </source>
</reference>
<protein>
    <recommendedName>
        <fullName evidence="8">Polysaccharide biosynthesis protein C-terminal domain-containing protein</fullName>
    </recommendedName>
</protein>
<keyword evidence="2" id="KW-1003">Cell membrane</keyword>
<feature type="transmembrane region" description="Helical" evidence="6">
    <location>
        <begin position="126"/>
        <end position="149"/>
    </location>
</feature>
<feature type="transmembrane region" description="Helical" evidence="6">
    <location>
        <begin position="256"/>
        <end position="273"/>
    </location>
</feature>
<sequence>MNFIRLLLQHKLNRDIAWTIGSFMVLAVSGIVINLVIAWYRDAASLGVFNQAYAVYIVASQVAAFGLHYSVLRHAAYYERAESERNRMLLTAAGLALACGAAVSLVVAAASGWIGELLDSGQTGRAVTYVAAGLLLFPLNKVLLAYLNGLRRMKAYAGIQALRYLLIMLWVSLISVSDRPFELSTLGFFVAELGSMAVALFHLLRSGLVRYAPPDRKWLRRHLGFGAKSLLAGMFVEINSRVDVLMIGVFLADRYVGIYSFAAMLVEGLYHVLSMVRINFNPVLVGAIRDGEWEQARRLLGMSRRYGYPVMLVLATAVLLVFHVLTVYVLPEKGLEPGMTPLLILLAGLTLIAAYIPFDNLLLVSGHPGYQTMQHMTVVLANVLLNLLLVPLLGIGGAALATAASYLVGIGVLIYLVNRFLHWNLFLNRRND</sequence>
<feature type="transmembrane region" description="Helical" evidence="6">
    <location>
        <begin position="225"/>
        <end position="250"/>
    </location>
</feature>
<proteinExistence type="predicted"/>
<feature type="transmembrane region" description="Helical" evidence="6">
    <location>
        <begin position="403"/>
        <end position="421"/>
    </location>
</feature>
<evidence type="ECO:0000256" key="3">
    <source>
        <dbReference type="ARBA" id="ARBA00022692"/>
    </source>
</evidence>
<evidence type="ECO:0000256" key="6">
    <source>
        <dbReference type="SAM" id="Phobius"/>
    </source>
</evidence>
<dbReference type="AlphaFoldDB" id="A0A831RN67"/>
<accession>A0A831RN67</accession>
<comment type="caution">
    <text evidence="7">The sequence shown here is derived from an EMBL/GenBank/DDBJ whole genome shotgun (WGS) entry which is preliminary data.</text>
</comment>
<dbReference type="InterPro" id="IPR050833">
    <property type="entry name" value="Poly_Biosynth_Transport"/>
</dbReference>
<feature type="transmembrane region" description="Helical" evidence="6">
    <location>
        <begin position="342"/>
        <end position="364"/>
    </location>
</feature>
<feature type="transmembrane region" description="Helical" evidence="6">
    <location>
        <begin position="161"/>
        <end position="177"/>
    </location>
</feature>
<dbReference type="InterPro" id="IPR002797">
    <property type="entry name" value="Polysacc_synth"/>
</dbReference>
<gene>
    <name evidence="7" type="ORF">ENI96_12110</name>
</gene>
<name>A0A831RN67_9GAMM</name>
<dbReference type="Pfam" id="PF01943">
    <property type="entry name" value="Polysacc_synt"/>
    <property type="match status" value="1"/>
</dbReference>
<feature type="transmembrane region" description="Helical" evidence="6">
    <location>
        <begin position="52"/>
        <end position="72"/>
    </location>
</feature>
<dbReference type="GO" id="GO:0005886">
    <property type="term" value="C:plasma membrane"/>
    <property type="evidence" value="ECO:0007669"/>
    <property type="project" value="UniProtKB-SubCell"/>
</dbReference>
<evidence type="ECO:0000256" key="2">
    <source>
        <dbReference type="ARBA" id="ARBA00022475"/>
    </source>
</evidence>
<evidence type="ECO:0000256" key="1">
    <source>
        <dbReference type="ARBA" id="ARBA00004651"/>
    </source>
</evidence>
<dbReference type="Proteomes" id="UP000886251">
    <property type="component" value="Unassembled WGS sequence"/>
</dbReference>
<evidence type="ECO:0008006" key="8">
    <source>
        <dbReference type="Google" id="ProtNLM"/>
    </source>
</evidence>
<feature type="transmembrane region" description="Helical" evidence="6">
    <location>
        <begin position="93"/>
        <end position="114"/>
    </location>
</feature>
<feature type="transmembrane region" description="Helical" evidence="6">
    <location>
        <begin position="183"/>
        <end position="204"/>
    </location>
</feature>
<dbReference type="EMBL" id="DRKP01000147">
    <property type="protein sequence ID" value="HEB97157.1"/>
    <property type="molecule type" value="Genomic_DNA"/>
</dbReference>
<feature type="transmembrane region" description="Helical" evidence="6">
    <location>
        <begin position="16"/>
        <end position="40"/>
    </location>
</feature>